<dbReference type="SFLD" id="SFLDS00003">
    <property type="entry name" value="Haloacid_Dehalogenase"/>
    <property type="match status" value="1"/>
</dbReference>
<dbReference type="AlphaFoldDB" id="A0A919Y3T8"/>
<dbReference type="PANTHER" id="PTHR43611:SF3">
    <property type="entry name" value="FLAVIN MONONUCLEOTIDE HYDROLASE 1, CHLOROPLATIC"/>
    <property type="match status" value="1"/>
</dbReference>
<protein>
    <recommendedName>
        <fullName evidence="3">HAD family hydrolase</fullName>
    </recommendedName>
</protein>
<keyword evidence="2" id="KW-1185">Reference proteome</keyword>
<accession>A0A919Y3T8</accession>
<dbReference type="InterPro" id="IPR036412">
    <property type="entry name" value="HAD-like_sf"/>
</dbReference>
<dbReference type="InterPro" id="IPR006439">
    <property type="entry name" value="HAD-SF_hydro_IA"/>
</dbReference>
<dbReference type="PRINTS" id="PR00413">
    <property type="entry name" value="HADHALOGNASE"/>
</dbReference>
<dbReference type="InterPro" id="IPR023214">
    <property type="entry name" value="HAD_sf"/>
</dbReference>
<evidence type="ECO:0000313" key="2">
    <source>
        <dbReference type="Proteomes" id="UP000678895"/>
    </source>
</evidence>
<evidence type="ECO:0008006" key="3">
    <source>
        <dbReference type="Google" id="ProtNLM"/>
    </source>
</evidence>
<dbReference type="InterPro" id="IPR023198">
    <property type="entry name" value="PGP-like_dom2"/>
</dbReference>
<dbReference type="Gene3D" id="1.10.150.240">
    <property type="entry name" value="Putative phosphatase, domain 2"/>
    <property type="match status" value="1"/>
</dbReference>
<reference evidence="1" key="1">
    <citation type="submission" date="2021-03" db="EMBL/GenBank/DDBJ databases">
        <title>Antimicrobial resistance genes in bacteria isolated from Japanese honey, and their potential for conferring macrolide and lincosamide resistance in the American foulbrood pathogen Paenibacillus larvae.</title>
        <authorList>
            <person name="Okamoto M."/>
            <person name="Kumagai M."/>
            <person name="Kanamori H."/>
            <person name="Takamatsu D."/>
        </authorList>
    </citation>
    <scope>NUCLEOTIDE SEQUENCE</scope>
    <source>
        <strain evidence="1">J41TS4</strain>
    </source>
</reference>
<dbReference type="Pfam" id="PF00702">
    <property type="entry name" value="Hydrolase"/>
    <property type="match status" value="1"/>
</dbReference>
<name>A0A919Y3T8_9BACL</name>
<dbReference type="NCBIfam" id="TIGR01549">
    <property type="entry name" value="HAD-SF-IA-v1"/>
    <property type="match status" value="1"/>
</dbReference>
<dbReference type="SFLD" id="SFLDG01129">
    <property type="entry name" value="C1.5:_HAD__Beta-PGM__Phosphata"/>
    <property type="match status" value="1"/>
</dbReference>
<proteinExistence type="predicted"/>
<sequence>MGLQRRSERKELSNLKAKAVLFDLFETLVTEFSEGKRISNRNYDYFELLGLPNEEYKKEWRIRSKARMTGIFPDYPSVIRDILIKRELSYKEESIKFLYEERMREKEIPFRKIRPEIIDLLSFLKSRKVSLGLVSNCTEEEVRYWEESGLSKYFDVAIFSYEVGYAKPDERIYKLACNHLEVDPRESIFVGDGGSDELTGAYNIGLTPIQATWFNSYIESNFTKAADPLTLKEMLKDI</sequence>
<dbReference type="PANTHER" id="PTHR43611">
    <property type="entry name" value="ALPHA-D-GLUCOSE 1-PHOSPHATE PHOSPHATASE"/>
    <property type="match status" value="1"/>
</dbReference>
<dbReference type="EMBL" id="BORS01000004">
    <property type="protein sequence ID" value="GIO41632.1"/>
    <property type="molecule type" value="Genomic_DNA"/>
</dbReference>
<organism evidence="1 2">
    <name type="scientific">Paenibacillus apis</name>
    <dbReference type="NCBI Taxonomy" id="1792174"/>
    <lineage>
        <taxon>Bacteria</taxon>
        <taxon>Bacillati</taxon>
        <taxon>Bacillota</taxon>
        <taxon>Bacilli</taxon>
        <taxon>Bacillales</taxon>
        <taxon>Paenibacillaceae</taxon>
        <taxon>Paenibacillus</taxon>
    </lineage>
</organism>
<dbReference type="SUPFAM" id="SSF56784">
    <property type="entry name" value="HAD-like"/>
    <property type="match status" value="1"/>
</dbReference>
<dbReference type="RefSeq" id="WP_301625960.1">
    <property type="nucleotide sequence ID" value="NZ_BORS01000004.1"/>
</dbReference>
<dbReference type="Gene3D" id="3.40.50.1000">
    <property type="entry name" value="HAD superfamily/HAD-like"/>
    <property type="match status" value="1"/>
</dbReference>
<dbReference type="Proteomes" id="UP000678895">
    <property type="component" value="Unassembled WGS sequence"/>
</dbReference>
<comment type="caution">
    <text evidence="1">The sequence shown here is derived from an EMBL/GenBank/DDBJ whole genome shotgun (WGS) entry which is preliminary data.</text>
</comment>
<gene>
    <name evidence="1" type="ORF">J41TS4_13900</name>
</gene>
<evidence type="ECO:0000313" key="1">
    <source>
        <dbReference type="EMBL" id="GIO41632.1"/>
    </source>
</evidence>